<evidence type="ECO:0000313" key="3">
    <source>
        <dbReference type="Proteomes" id="UP000189761"/>
    </source>
</evidence>
<evidence type="ECO:0000313" key="2">
    <source>
        <dbReference type="EMBL" id="OOP67123.1"/>
    </source>
</evidence>
<name>A0A8E2I916_9BACI</name>
<feature type="transmembrane region" description="Helical" evidence="1">
    <location>
        <begin position="89"/>
        <end position="107"/>
    </location>
</feature>
<protein>
    <submittedName>
        <fullName evidence="2">Uncharacterized protein</fullName>
    </submittedName>
</protein>
<gene>
    <name evidence="2" type="ORF">BWZ43_17415</name>
</gene>
<keyword evidence="1" id="KW-1133">Transmembrane helix</keyword>
<evidence type="ECO:0000256" key="1">
    <source>
        <dbReference type="SAM" id="Phobius"/>
    </source>
</evidence>
<dbReference type="AlphaFoldDB" id="A0A8E2I916"/>
<feature type="transmembrane region" description="Helical" evidence="1">
    <location>
        <begin position="127"/>
        <end position="145"/>
    </location>
</feature>
<dbReference type="EMBL" id="MTLA01000227">
    <property type="protein sequence ID" value="OOP67123.1"/>
    <property type="molecule type" value="Genomic_DNA"/>
</dbReference>
<proteinExistence type="predicted"/>
<keyword evidence="1" id="KW-0812">Transmembrane</keyword>
<reference evidence="2 3" key="1">
    <citation type="submission" date="2017-01" db="EMBL/GenBank/DDBJ databases">
        <title>Draft genome sequence of Bacillus oleronius.</title>
        <authorList>
            <person name="Allam M."/>
        </authorList>
    </citation>
    <scope>NUCLEOTIDE SEQUENCE [LARGE SCALE GENOMIC DNA]</scope>
    <source>
        <strain evidence="2 3">DSM 9356</strain>
    </source>
</reference>
<organism evidence="2 3">
    <name type="scientific">Heyndrickxia oleronia</name>
    <dbReference type="NCBI Taxonomy" id="38875"/>
    <lineage>
        <taxon>Bacteria</taxon>
        <taxon>Bacillati</taxon>
        <taxon>Bacillota</taxon>
        <taxon>Bacilli</taxon>
        <taxon>Bacillales</taxon>
        <taxon>Bacillaceae</taxon>
        <taxon>Heyndrickxia</taxon>
    </lineage>
</organism>
<keyword evidence="3" id="KW-1185">Reference proteome</keyword>
<sequence>MIPNLIRIVILIISWISVIFMPKSSFRKYLPVSIFCSLLVICGCFFSYRYKWWRVKGGIAELIFHDLSFIFGPFFAGTIWIFHLSFGKFKRYILLNLISNFSFSYPLTYLFEKFNVYKLVNFKRIHLFIYYYIFAFIIYGYQLLIERSRKCSQVRGD</sequence>
<feature type="transmembrane region" description="Helical" evidence="1">
    <location>
        <begin position="62"/>
        <end position="82"/>
    </location>
</feature>
<dbReference type="Proteomes" id="UP000189761">
    <property type="component" value="Unassembled WGS sequence"/>
</dbReference>
<accession>A0A8E2I916</accession>
<keyword evidence="1" id="KW-0472">Membrane</keyword>
<feature type="transmembrane region" description="Helical" evidence="1">
    <location>
        <begin position="29"/>
        <end position="50"/>
    </location>
</feature>
<comment type="caution">
    <text evidence="2">The sequence shown here is derived from an EMBL/GenBank/DDBJ whole genome shotgun (WGS) entry which is preliminary data.</text>
</comment>
<feature type="transmembrane region" description="Helical" evidence="1">
    <location>
        <begin position="6"/>
        <end position="22"/>
    </location>
</feature>